<name>A0A140PSC8_9FUSO</name>
<accession>A0A140PSC8</accession>
<sequence>MDKYYTLQDIERLFKKTRTTALKMAQSKGWIVTKEKVGKVYKNLYLKKEVDRELGIIVEEKKTKIRTRTVRKNEAKNIDELPDWNQRVANSRYILCIKLEEAYEERLENKDVVIKEFVENAREEFPQQMEILKSLSIPTLRRWYGIYKKNRDNPLALASGHGANKGLRRVNKEVLEMTKKLYFSKNKPQMTVVWQKIVEMFGIDAISYGTLRNFLNNDVNIIEKDRARMGAKEFKDAHSTFIIRGLQDVKAGDVWMADGHTLDFQCYRGKRKKANKQRDFGRPTLIAWLDLKSRMVVGYTLSWTENTEAVAIALKRAIEKYGVPKKIYTDNGKAFKNKVLKGTEELEGLYASLGIEVTHAKPYNAQAKEIKRYFRDLKENFSKMFGTYLGGNIVERPEHMKSFAQIKMAKGALLEEEHVEMELAKYIDYKNHLFYEIRRAGGMKAHRGRGMENRTPLEVFNVEYPVENRVMLSDEKLRRLFLYEEMKTVQQNGITFMGNTYEHEALYYHQTERVRIKYDPHNLSELYVYLDTGEFLCKAKKLVPVGFNDITGIKINNYRKKKIKEYGEKMFDLTVAMRDDSNILTMKDVAEAEVIEVIEDKSGKKKQYIGNGLYVEID</sequence>
<dbReference type="GO" id="GO:0015074">
    <property type="term" value="P:DNA integration"/>
    <property type="evidence" value="ECO:0007669"/>
    <property type="project" value="InterPro"/>
</dbReference>
<dbReference type="InterPro" id="IPR009004">
    <property type="entry name" value="Transposase_Mu_C"/>
</dbReference>
<dbReference type="eggNOG" id="COG2801">
    <property type="taxonomic scope" value="Bacteria"/>
</dbReference>
<dbReference type="InterPro" id="IPR015378">
    <property type="entry name" value="Transposase-like_Mu_C"/>
</dbReference>
<evidence type="ECO:0000313" key="3">
    <source>
        <dbReference type="Proteomes" id="UP000002799"/>
    </source>
</evidence>
<dbReference type="RefSeq" id="WP_008701425.1">
    <property type="nucleotide sequence ID" value="NZ_AKBT01000001.1"/>
</dbReference>
<dbReference type="Proteomes" id="UP000002799">
    <property type="component" value="Chromosome"/>
</dbReference>
<organism evidence="2">
    <name type="scientific">Fusobacterium animalis 7_1</name>
    <dbReference type="NCBI Taxonomy" id="457405"/>
    <lineage>
        <taxon>Bacteria</taxon>
        <taxon>Fusobacteriati</taxon>
        <taxon>Fusobacteriota</taxon>
        <taxon>Fusobacteriia</taxon>
        <taxon>Fusobacteriales</taxon>
        <taxon>Fusobacteriaceae</taxon>
        <taxon>Fusobacterium</taxon>
    </lineage>
</organism>
<evidence type="ECO:0000313" key="2">
    <source>
        <dbReference type="EMBL" id="EEO42688.1"/>
    </source>
</evidence>
<dbReference type="PROSITE" id="PS50994">
    <property type="entry name" value="INTEGRASE"/>
    <property type="match status" value="1"/>
</dbReference>
<dbReference type="Gene3D" id="2.30.30.130">
    <property type="entry name" value="Transposase, Mu, C-terminal"/>
    <property type="match status" value="1"/>
</dbReference>
<gene>
    <name evidence="2" type="ORF">FSDG_01247</name>
</gene>
<dbReference type="SUPFAM" id="SSF50610">
    <property type="entry name" value="mu transposase, C-terminal domain"/>
    <property type="match status" value="1"/>
</dbReference>
<feature type="domain" description="Integrase catalytic" evidence="1">
    <location>
        <begin position="246"/>
        <end position="464"/>
    </location>
</feature>
<dbReference type="KEGG" id="fne:FSDG_01247"/>
<protein>
    <recommendedName>
        <fullName evidence="1">Integrase catalytic domain-containing protein</fullName>
    </recommendedName>
</protein>
<dbReference type="EMBL" id="CP007062">
    <property type="protein sequence ID" value="EEO42688.1"/>
    <property type="molecule type" value="Genomic_DNA"/>
</dbReference>
<dbReference type="HOGENOM" id="CLU_434612_0_0_0"/>
<dbReference type="Pfam" id="PF09299">
    <property type="entry name" value="Mu-transpos_C"/>
    <property type="match status" value="1"/>
</dbReference>
<dbReference type="AlphaFoldDB" id="A0A140PSC8"/>
<evidence type="ECO:0000259" key="1">
    <source>
        <dbReference type="PROSITE" id="PS50994"/>
    </source>
</evidence>
<dbReference type="Gene3D" id="3.30.420.10">
    <property type="entry name" value="Ribonuclease H-like superfamily/Ribonuclease H"/>
    <property type="match status" value="1"/>
</dbReference>
<dbReference type="GO" id="GO:0003676">
    <property type="term" value="F:nucleic acid binding"/>
    <property type="evidence" value="ECO:0007669"/>
    <property type="project" value="InterPro"/>
</dbReference>
<dbReference type="SUPFAM" id="SSF53098">
    <property type="entry name" value="Ribonuclease H-like"/>
    <property type="match status" value="1"/>
</dbReference>
<reference evidence="2 3" key="1">
    <citation type="submission" date="2013-11" db="EMBL/GenBank/DDBJ databases">
        <title>The Genome Sequence of Fusobacterium sp. 7_1.</title>
        <authorList>
            <consortium name="The Broad Institute Genome Sequencing Platform"/>
            <person name="Earl A."/>
            <person name="Ward D."/>
            <person name="Feldgarden M."/>
            <person name="Gevers D."/>
            <person name="Strauss J."/>
            <person name="Ambrose C.E."/>
            <person name="Allen-Vercoe E."/>
            <person name="Walker B."/>
            <person name="Young S.K."/>
            <person name="Zeng Q."/>
            <person name="Gargeya S."/>
            <person name="Fitzgerald M."/>
            <person name="Haas B."/>
            <person name="Abouelleil A."/>
            <person name="Alvarado L."/>
            <person name="Arachchi H.M."/>
            <person name="Berlin A.M."/>
            <person name="Chapman S.B."/>
            <person name="Goldberg J."/>
            <person name="Griggs A."/>
            <person name="Gujja S."/>
            <person name="Hansen M."/>
            <person name="Howarth C."/>
            <person name="Imamovic A."/>
            <person name="Larimer J."/>
            <person name="McCowen C."/>
            <person name="Montmayeur A."/>
            <person name="Murphy C."/>
            <person name="Neiman D."/>
            <person name="Pearson M."/>
            <person name="Priest M."/>
            <person name="Roberts A."/>
            <person name="Saif S."/>
            <person name="Shea T."/>
            <person name="Sisk P."/>
            <person name="Sykes S."/>
            <person name="Wortman J."/>
            <person name="Nusbaum C."/>
            <person name="Birren B."/>
        </authorList>
    </citation>
    <scope>NUCLEOTIDE SEQUENCE [LARGE SCALE GENOMIC DNA]</scope>
    <source>
        <strain evidence="2 3">7_1</strain>
    </source>
</reference>
<proteinExistence type="predicted"/>
<dbReference type="InterPro" id="IPR036397">
    <property type="entry name" value="RNaseH_sf"/>
</dbReference>
<dbReference type="InterPro" id="IPR001584">
    <property type="entry name" value="Integrase_cat-core"/>
</dbReference>
<dbReference type="Pfam" id="PF00665">
    <property type="entry name" value="rve"/>
    <property type="match status" value="1"/>
</dbReference>
<dbReference type="InterPro" id="IPR012337">
    <property type="entry name" value="RNaseH-like_sf"/>
</dbReference>